<evidence type="ECO:0000313" key="1">
    <source>
        <dbReference type="EMBL" id="PWK27340.1"/>
    </source>
</evidence>
<name>A0A316ED86_9BACT</name>
<dbReference type="EMBL" id="QGGO01000007">
    <property type="protein sequence ID" value="PWK27340.1"/>
    <property type="molecule type" value="Genomic_DNA"/>
</dbReference>
<keyword evidence="2" id="KW-1185">Reference proteome</keyword>
<dbReference type="AlphaFoldDB" id="A0A316ED86"/>
<dbReference type="Proteomes" id="UP000245489">
    <property type="component" value="Unassembled WGS sequence"/>
</dbReference>
<dbReference type="RefSeq" id="WP_109742418.1">
    <property type="nucleotide sequence ID" value="NZ_QGGO01000007.1"/>
</dbReference>
<evidence type="ECO:0000313" key="2">
    <source>
        <dbReference type="Proteomes" id="UP000245489"/>
    </source>
</evidence>
<proteinExistence type="predicted"/>
<accession>A0A316ED86</accession>
<protein>
    <submittedName>
        <fullName evidence="1">Uncharacterized protein</fullName>
    </submittedName>
</protein>
<organism evidence="1 2">
    <name type="scientific">Arcicella aurantiaca</name>
    <dbReference type="NCBI Taxonomy" id="591202"/>
    <lineage>
        <taxon>Bacteria</taxon>
        <taxon>Pseudomonadati</taxon>
        <taxon>Bacteroidota</taxon>
        <taxon>Cytophagia</taxon>
        <taxon>Cytophagales</taxon>
        <taxon>Flectobacillaceae</taxon>
        <taxon>Arcicella</taxon>
    </lineage>
</organism>
<sequence length="86" mass="10083">MTIQASSQTQALILLFKTMPEQTQKEFTEWIVEHPKTWEHSTEEENSNFWLAASSDALEQLWDDPAEDVWDEIYKKQKADGRLQAI</sequence>
<comment type="caution">
    <text evidence="1">The sequence shown here is derived from an EMBL/GenBank/DDBJ whole genome shotgun (WGS) entry which is preliminary data.</text>
</comment>
<reference evidence="1 2" key="1">
    <citation type="submission" date="2018-05" db="EMBL/GenBank/DDBJ databases">
        <title>Genomic Encyclopedia of Archaeal and Bacterial Type Strains, Phase II (KMG-II): from individual species to whole genera.</title>
        <authorList>
            <person name="Goeker M."/>
        </authorList>
    </citation>
    <scope>NUCLEOTIDE SEQUENCE [LARGE SCALE GENOMIC DNA]</scope>
    <source>
        <strain evidence="1 2">DSM 22214</strain>
    </source>
</reference>
<dbReference type="OrthoDB" id="965303at2"/>
<gene>
    <name evidence="1" type="ORF">LV89_01653</name>
</gene>